<comment type="caution">
    <text evidence="2">The sequence shown here is derived from an EMBL/GenBank/DDBJ whole genome shotgun (WGS) entry which is preliminary data.</text>
</comment>
<dbReference type="PANTHER" id="PTHR15243:SF0">
    <property type="entry name" value="SERINE_THREONINE-PROTEIN KINASE 19"/>
    <property type="match status" value="1"/>
</dbReference>
<organism evidence="2 3">
    <name type="scientific">Fasciola hepatica</name>
    <name type="common">Liver fluke</name>
    <dbReference type="NCBI Taxonomy" id="6192"/>
    <lineage>
        <taxon>Eukaryota</taxon>
        <taxon>Metazoa</taxon>
        <taxon>Spiralia</taxon>
        <taxon>Lophotrochozoa</taxon>
        <taxon>Platyhelminthes</taxon>
        <taxon>Trematoda</taxon>
        <taxon>Digenea</taxon>
        <taxon>Plagiorchiida</taxon>
        <taxon>Echinostomata</taxon>
        <taxon>Echinostomatoidea</taxon>
        <taxon>Fasciolidae</taxon>
        <taxon>Fasciola</taxon>
    </lineage>
</organism>
<dbReference type="GO" id="GO:0016301">
    <property type="term" value="F:kinase activity"/>
    <property type="evidence" value="ECO:0007669"/>
    <property type="project" value="UniProtKB-KW"/>
</dbReference>
<evidence type="ECO:0000256" key="1">
    <source>
        <dbReference type="ARBA" id="ARBA00093458"/>
    </source>
</evidence>
<evidence type="ECO:0000313" key="3">
    <source>
        <dbReference type="Proteomes" id="UP000230066"/>
    </source>
</evidence>
<comment type="similarity">
    <text evidence="1">Belongs to the STK19 family.</text>
</comment>
<keyword evidence="2" id="KW-0418">Kinase</keyword>
<protein>
    <submittedName>
        <fullName evidence="2">Serine/threonine-protein kinase 19</fullName>
    </submittedName>
</protein>
<evidence type="ECO:0000313" key="2">
    <source>
        <dbReference type="EMBL" id="THD20312.1"/>
    </source>
</evidence>
<dbReference type="Pfam" id="PF10494">
    <property type="entry name" value="Stk19"/>
    <property type="match status" value="1"/>
</dbReference>
<keyword evidence="3" id="KW-1185">Reference proteome</keyword>
<gene>
    <name evidence="2" type="ORF">D915_008976</name>
</gene>
<sequence>MKRKKEVDDAAAGFTKMSKLAVIPQFEVIEDALDFLHSSFPSSAFTPSMRPVLLKSQLYALINDRTSVDKQLSQWQNASKIRLLKLEDETDESVAFQLAEDYRDSFRDICPTDDTLALYKRFSDFALNENRHLSVTKDSILKQFSDKEISGLVQVGALTIRSVGVWWISSPVLGRFLRTYKAGQRELLTMLRRKRFKELLLSDIIVRKSGKTVRLGHMFHVLAHIGAGTLINVPTSSGELIRLRSG</sequence>
<dbReference type="PANTHER" id="PTHR15243">
    <property type="entry name" value="SERINE/THREONINE-PROTEIN KINASE 19"/>
    <property type="match status" value="1"/>
</dbReference>
<keyword evidence="2" id="KW-0808">Transferase</keyword>
<proteinExistence type="inferred from homology"/>
<dbReference type="Proteomes" id="UP000230066">
    <property type="component" value="Unassembled WGS sequence"/>
</dbReference>
<dbReference type="EMBL" id="JXXN02004824">
    <property type="protein sequence ID" value="THD20312.1"/>
    <property type="molecule type" value="Genomic_DNA"/>
</dbReference>
<accession>A0A4E0RTJ2</accession>
<dbReference type="InterPro" id="IPR018865">
    <property type="entry name" value="STK19-like"/>
</dbReference>
<reference evidence="2" key="1">
    <citation type="submission" date="2019-03" db="EMBL/GenBank/DDBJ databases">
        <title>Improved annotation for the trematode Fasciola hepatica.</title>
        <authorList>
            <person name="Choi Y.-J."/>
            <person name="Martin J."/>
            <person name="Mitreva M."/>
        </authorList>
    </citation>
    <scope>NUCLEOTIDE SEQUENCE [LARGE SCALE GENOMIC DNA]</scope>
</reference>
<dbReference type="AlphaFoldDB" id="A0A4E0RTJ2"/>
<dbReference type="GO" id="GO:0046579">
    <property type="term" value="P:positive regulation of Ras protein signal transduction"/>
    <property type="evidence" value="ECO:0007669"/>
    <property type="project" value="TreeGrafter"/>
</dbReference>
<name>A0A4E0RTJ2_FASHE</name>